<dbReference type="eggNOG" id="ENOG502SAHY">
    <property type="taxonomic scope" value="Eukaryota"/>
</dbReference>
<dbReference type="PANTHER" id="PTHR35144">
    <property type="entry name" value="MEIOSIS-SPECIFIC TRANSCRIPTION FACTOR NDT80"/>
    <property type="match status" value="1"/>
</dbReference>
<dbReference type="Gene3D" id="2.60.40.1390">
    <property type="entry name" value="NDT80 DNA-binding domain"/>
    <property type="match status" value="1"/>
</dbReference>
<dbReference type="InterPro" id="IPR008967">
    <property type="entry name" value="p53-like_TF_DNA-bd_sf"/>
</dbReference>
<dbReference type="SUPFAM" id="SSF49417">
    <property type="entry name" value="p53-like transcription factors"/>
    <property type="match status" value="1"/>
</dbReference>
<dbReference type="KEGG" id="spaa:SPAPADRAFT_135206"/>
<feature type="compositionally biased region" description="Low complexity" evidence="3">
    <location>
        <begin position="200"/>
        <end position="222"/>
    </location>
</feature>
<feature type="domain" description="NDT80" evidence="4">
    <location>
        <begin position="322"/>
        <end position="631"/>
    </location>
</feature>
<dbReference type="Proteomes" id="UP000000709">
    <property type="component" value="Unassembled WGS sequence"/>
</dbReference>
<feature type="DNA-binding region" description="NDT80" evidence="2">
    <location>
        <begin position="322"/>
        <end position="631"/>
    </location>
</feature>
<evidence type="ECO:0000259" key="4">
    <source>
        <dbReference type="PROSITE" id="PS51517"/>
    </source>
</evidence>
<dbReference type="PANTHER" id="PTHR35144:SF1">
    <property type="entry name" value="PROTEIN PACG"/>
    <property type="match status" value="1"/>
</dbReference>
<reference evidence="5 6" key="1">
    <citation type="journal article" date="2011" name="Proc. Natl. Acad. Sci. U.S.A.">
        <title>Comparative genomics of xylose-fermenting fungi for enhanced biofuel production.</title>
        <authorList>
            <person name="Wohlbach D.J."/>
            <person name="Kuo A."/>
            <person name="Sato T.K."/>
            <person name="Potts K.M."/>
            <person name="Salamov A.A."/>
            <person name="LaButti K.M."/>
            <person name="Sun H."/>
            <person name="Clum A."/>
            <person name="Pangilinan J.L."/>
            <person name="Lindquist E.A."/>
            <person name="Lucas S."/>
            <person name="Lapidus A."/>
            <person name="Jin M."/>
            <person name="Gunawan C."/>
            <person name="Balan V."/>
            <person name="Dale B.E."/>
            <person name="Jeffries T.W."/>
            <person name="Zinkel R."/>
            <person name="Barry K.W."/>
            <person name="Grigoriev I.V."/>
            <person name="Gasch A.P."/>
        </authorList>
    </citation>
    <scope>NUCLEOTIDE SEQUENCE [LARGE SCALE GENOMIC DNA]</scope>
    <source>
        <strain evidence="6">NRRL Y-27907 / 11-Y1</strain>
    </source>
</reference>
<keyword evidence="6" id="KW-1185">Reference proteome</keyword>
<feature type="compositionally biased region" description="Acidic residues" evidence="3">
    <location>
        <begin position="706"/>
        <end position="715"/>
    </location>
</feature>
<dbReference type="InterPro" id="IPR052605">
    <property type="entry name" value="Fungal_trans_regulator"/>
</dbReference>
<dbReference type="STRING" id="619300.G3AJE6"/>
<gene>
    <name evidence="5" type="ORF">SPAPADRAFT_135206</name>
</gene>
<dbReference type="InterPro" id="IPR024061">
    <property type="entry name" value="NDT80_DNA-bd_dom"/>
</dbReference>
<accession>G3AJE6</accession>
<dbReference type="PROSITE" id="PS51517">
    <property type="entry name" value="NDT80"/>
    <property type="match status" value="1"/>
</dbReference>
<feature type="region of interest" description="Disordered" evidence="3">
    <location>
        <begin position="670"/>
        <end position="697"/>
    </location>
</feature>
<sequence length="812" mass="91416">MNDATTKDQLEDLASLFLPDILHPIHSAGNTPGGTNLKTSASTGHTTTSANLIKQEEYDGLSPDFNLLPRDSIGSSSNTPSATTTTNTTATNTTNFQDFLSNNNFINRSNNKSNMMSSYMMPNDSQSDQLYSQQSQQQQQQQPSYSHVNHYAPYIPYEANAGMASASSHHGHHGHQQQHMTMSLINSTFQPYPSQQGSNQMSPSPMPTQQQQQQYGSYQYPNTLNSSLSSTYLNGLSGWYPSNNSSTTNFDNLMTTGGYQQQQQPQSYVPDILQQQQQQSAQSQQNSQPQQSQSMEGIQIQYDERESSSSLPKKKKVKGRRNRNTKATDVEIDYKPFKLKRLLDFKQSGVTSSNDYKLIDKDNNEIEIDFCGFLNGRFLTNDIDNNNYIFTKNELQRESGEETVPKVVNKKEDPKVISCYRRNYIQISLNVNIHGFKGSNSKLLKLQTSEYGYTITRVIKYFKIEILAATNISNSKNVPILIRNDPKDIEKDKDKDLKKNVQANYEYKDDLVKPGPITSQEHILILNDECQIENGAIDKFFVIKKLQFKNATPNNGNLTFQNYYHLKIKLSCIVADLYYDDYIEEDGAIGNDASAATTNNGGDNNEIILAELISEPIIVRGRNPSFYAERKDILIKGRHPNSRGSFKMATQPISHINVQVDDQDLDYHDEDDEEGVAAGEDEEASGSGPANMEEDDDDQHIQTINPEEDNNEDDGSPISFNNEEQRARAGSLVTTNSQIPPLAYSTNQSALDVKNVKKYKYFPISNVYYLPPINVVYFPHRAHQSQKGEEADPQVEPAVVNHTKKSSNVYFK</sequence>
<feature type="compositionally biased region" description="Low complexity" evidence="3">
    <location>
        <begin position="274"/>
        <end position="294"/>
    </location>
</feature>
<dbReference type="RefSeq" id="XP_007374189.1">
    <property type="nucleotide sequence ID" value="XM_007374127.1"/>
</dbReference>
<feature type="compositionally biased region" description="Low complexity" evidence="3">
    <location>
        <begin position="75"/>
        <end position="146"/>
    </location>
</feature>
<protein>
    <recommendedName>
        <fullName evidence="4">NDT80 domain-containing protein</fullName>
    </recommendedName>
</protein>
<evidence type="ECO:0000313" key="6">
    <source>
        <dbReference type="Proteomes" id="UP000000709"/>
    </source>
</evidence>
<dbReference type="InterPro" id="IPR037141">
    <property type="entry name" value="NDT80_DNA-bd_dom_sf"/>
</dbReference>
<feature type="region of interest" description="Disordered" evidence="3">
    <location>
        <begin position="251"/>
        <end position="324"/>
    </location>
</feature>
<feature type="region of interest" description="Disordered" evidence="3">
    <location>
        <begin position="188"/>
        <end position="222"/>
    </location>
</feature>
<evidence type="ECO:0000256" key="2">
    <source>
        <dbReference type="PROSITE-ProRule" id="PRU00850"/>
    </source>
</evidence>
<dbReference type="GO" id="GO:0051321">
    <property type="term" value="P:meiotic cell cycle"/>
    <property type="evidence" value="ECO:0007669"/>
    <property type="project" value="TreeGrafter"/>
</dbReference>
<dbReference type="HOGENOM" id="CLU_397387_0_0_1"/>
<dbReference type="GeneID" id="18869873"/>
<name>G3AJE6_SPAPN</name>
<keyword evidence="1 2" id="KW-0238">DNA-binding</keyword>
<dbReference type="GO" id="GO:0003700">
    <property type="term" value="F:DNA-binding transcription factor activity"/>
    <property type="evidence" value="ECO:0007669"/>
    <property type="project" value="UniProtKB-UniRule"/>
</dbReference>
<organism evidence="6">
    <name type="scientific">Spathaspora passalidarum (strain NRRL Y-27907 / 11-Y1)</name>
    <dbReference type="NCBI Taxonomy" id="619300"/>
    <lineage>
        <taxon>Eukaryota</taxon>
        <taxon>Fungi</taxon>
        <taxon>Dikarya</taxon>
        <taxon>Ascomycota</taxon>
        <taxon>Saccharomycotina</taxon>
        <taxon>Pichiomycetes</taxon>
        <taxon>Debaryomycetaceae</taxon>
        <taxon>Spathaspora</taxon>
    </lineage>
</organism>
<dbReference type="EMBL" id="GL996500">
    <property type="protein sequence ID" value="EGW34605.1"/>
    <property type="molecule type" value="Genomic_DNA"/>
</dbReference>
<feature type="compositionally biased region" description="Polar residues" evidence="3">
    <location>
        <begin position="188"/>
        <end position="199"/>
    </location>
</feature>
<evidence type="ECO:0000256" key="3">
    <source>
        <dbReference type="SAM" id="MobiDB-lite"/>
    </source>
</evidence>
<feature type="compositionally biased region" description="Basic residues" evidence="3">
    <location>
        <begin position="312"/>
        <end position="324"/>
    </location>
</feature>
<dbReference type="GO" id="GO:0045944">
    <property type="term" value="P:positive regulation of transcription by RNA polymerase II"/>
    <property type="evidence" value="ECO:0007669"/>
    <property type="project" value="TreeGrafter"/>
</dbReference>
<feature type="region of interest" description="Disordered" evidence="3">
    <location>
        <begin position="702"/>
        <end position="721"/>
    </location>
</feature>
<dbReference type="GO" id="GO:0003677">
    <property type="term" value="F:DNA binding"/>
    <property type="evidence" value="ECO:0007669"/>
    <property type="project" value="UniProtKB-KW"/>
</dbReference>
<feature type="compositionally biased region" description="Polar residues" evidence="3">
    <location>
        <begin position="28"/>
        <end position="38"/>
    </location>
</feature>
<proteinExistence type="predicted"/>
<dbReference type="AlphaFoldDB" id="G3AJE6"/>
<dbReference type="Pfam" id="PF05224">
    <property type="entry name" value="NDT80_PhoG"/>
    <property type="match status" value="1"/>
</dbReference>
<evidence type="ECO:0000256" key="1">
    <source>
        <dbReference type="ARBA" id="ARBA00023125"/>
    </source>
</evidence>
<dbReference type="GO" id="GO:0000228">
    <property type="term" value="C:nuclear chromosome"/>
    <property type="evidence" value="ECO:0007669"/>
    <property type="project" value="TreeGrafter"/>
</dbReference>
<dbReference type="OrthoDB" id="4117572at2759"/>
<dbReference type="InParanoid" id="G3AJE6"/>
<evidence type="ECO:0000313" key="5">
    <source>
        <dbReference type="EMBL" id="EGW34605.1"/>
    </source>
</evidence>
<feature type="compositionally biased region" description="Acidic residues" evidence="3">
    <location>
        <begin position="670"/>
        <end position="684"/>
    </location>
</feature>
<feature type="region of interest" description="Disordered" evidence="3">
    <location>
        <begin position="61"/>
        <end position="146"/>
    </location>
</feature>
<feature type="region of interest" description="Disordered" evidence="3">
    <location>
        <begin position="26"/>
        <end position="47"/>
    </location>
</feature>
<dbReference type="OMA" id="TRVIKYF"/>